<evidence type="ECO:0000313" key="1">
    <source>
        <dbReference type="EMBL" id="KAI3780477.1"/>
    </source>
</evidence>
<keyword evidence="2" id="KW-1185">Reference proteome</keyword>
<accession>A0ACB9GCM4</accession>
<protein>
    <submittedName>
        <fullName evidence="1">Uncharacterized protein</fullName>
    </submittedName>
</protein>
<gene>
    <name evidence="1" type="ORF">L2E82_10458</name>
</gene>
<proteinExistence type="predicted"/>
<dbReference type="EMBL" id="CM042010">
    <property type="protein sequence ID" value="KAI3780477.1"/>
    <property type="molecule type" value="Genomic_DNA"/>
</dbReference>
<organism evidence="1 2">
    <name type="scientific">Cichorium intybus</name>
    <name type="common">Chicory</name>
    <dbReference type="NCBI Taxonomy" id="13427"/>
    <lineage>
        <taxon>Eukaryota</taxon>
        <taxon>Viridiplantae</taxon>
        <taxon>Streptophyta</taxon>
        <taxon>Embryophyta</taxon>
        <taxon>Tracheophyta</taxon>
        <taxon>Spermatophyta</taxon>
        <taxon>Magnoliopsida</taxon>
        <taxon>eudicotyledons</taxon>
        <taxon>Gunneridae</taxon>
        <taxon>Pentapetalae</taxon>
        <taxon>asterids</taxon>
        <taxon>campanulids</taxon>
        <taxon>Asterales</taxon>
        <taxon>Asteraceae</taxon>
        <taxon>Cichorioideae</taxon>
        <taxon>Cichorieae</taxon>
        <taxon>Cichoriinae</taxon>
        <taxon>Cichorium</taxon>
    </lineage>
</organism>
<dbReference type="Proteomes" id="UP001055811">
    <property type="component" value="Linkage Group LG02"/>
</dbReference>
<reference evidence="1 2" key="2">
    <citation type="journal article" date="2022" name="Mol. Ecol. Resour.">
        <title>The genomes of chicory, endive, great burdock and yacon provide insights into Asteraceae paleo-polyploidization history and plant inulin production.</title>
        <authorList>
            <person name="Fan W."/>
            <person name="Wang S."/>
            <person name="Wang H."/>
            <person name="Wang A."/>
            <person name="Jiang F."/>
            <person name="Liu H."/>
            <person name="Zhao H."/>
            <person name="Xu D."/>
            <person name="Zhang Y."/>
        </authorList>
    </citation>
    <scope>NUCLEOTIDE SEQUENCE [LARGE SCALE GENOMIC DNA]</scope>
    <source>
        <strain evidence="2">cv. Punajuju</strain>
        <tissue evidence="1">Leaves</tissue>
    </source>
</reference>
<comment type="caution">
    <text evidence="1">The sequence shown here is derived from an EMBL/GenBank/DDBJ whole genome shotgun (WGS) entry which is preliminary data.</text>
</comment>
<name>A0ACB9GCM4_CICIN</name>
<evidence type="ECO:0000313" key="2">
    <source>
        <dbReference type="Proteomes" id="UP001055811"/>
    </source>
</evidence>
<sequence length="100" mass="11287">MKSFLPDPVSSISSPCDTFSSSILLLLHLLLYLITQISTSLNLNAHFFIPLFHSLQNTQTKVRVTSKHSAEDPPHRRFSINNTNHGHGGERVYDIMRKGL</sequence>
<reference evidence="2" key="1">
    <citation type="journal article" date="2022" name="Mol. Ecol. Resour.">
        <title>The genomes of chicory, endive, great burdock and yacon provide insights into Asteraceae palaeo-polyploidization history and plant inulin production.</title>
        <authorList>
            <person name="Fan W."/>
            <person name="Wang S."/>
            <person name="Wang H."/>
            <person name="Wang A."/>
            <person name="Jiang F."/>
            <person name="Liu H."/>
            <person name="Zhao H."/>
            <person name="Xu D."/>
            <person name="Zhang Y."/>
        </authorList>
    </citation>
    <scope>NUCLEOTIDE SEQUENCE [LARGE SCALE GENOMIC DNA]</scope>
    <source>
        <strain evidence="2">cv. Punajuju</strain>
    </source>
</reference>